<dbReference type="EMBL" id="JBBKTW010000015">
    <property type="protein sequence ID" value="MEN2991825.1"/>
    <property type="molecule type" value="Genomic_DNA"/>
</dbReference>
<feature type="domain" description="DUF6314" evidence="1">
    <location>
        <begin position="19"/>
        <end position="163"/>
    </location>
</feature>
<accession>A0ABU9YSN5</accession>
<keyword evidence="3" id="KW-1185">Reference proteome</keyword>
<gene>
    <name evidence="2" type="ORF">WG926_26170</name>
</gene>
<dbReference type="InterPro" id="IPR045632">
    <property type="entry name" value="DUF6314"/>
</dbReference>
<reference evidence="2 3" key="1">
    <citation type="submission" date="2024-03" db="EMBL/GenBank/DDBJ databases">
        <title>High-quality draft genome sequencing of Tistrella sp. BH-R2-4.</title>
        <authorList>
            <person name="Dong C."/>
        </authorList>
    </citation>
    <scope>NUCLEOTIDE SEQUENCE [LARGE SCALE GENOMIC DNA]</scope>
    <source>
        <strain evidence="2 3">BH-R2-4</strain>
    </source>
</reference>
<organism evidence="2 3">
    <name type="scientific">Tistrella arctica</name>
    <dbReference type="NCBI Taxonomy" id="3133430"/>
    <lineage>
        <taxon>Bacteria</taxon>
        <taxon>Pseudomonadati</taxon>
        <taxon>Pseudomonadota</taxon>
        <taxon>Alphaproteobacteria</taxon>
        <taxon>Geminicoccales</taxon>
        <taxon>Geminicoccaceae</taxon>
        <taxon>Tistrella</taxon>
    </lineage>
</organism>
<name>A0ABU9YSN5_9PROT</name>
<protein>
    <submittedName>
        <fullName evidence="2">DUF6314 family protein</fullName>
    </submittedName>
</protein>
<sequence>MTAGTDIVDPCHHGRFNALAGRWQMTRAITGGSVGRMTGIAIFTAGGPDRLDYAESGELTLPDGPVLDVFRRYTYRLLADGRIAIDFADGPTAGARFVTLAFAAGAEGAGDGMEGLCSATDLHHCGDDLYHATMTLDLPDRFSTDIRVTGPRKDYRALTRYRRIAGSS</sequence>
<evidence type="ECO:0000313" key="2">
    <source>
        <dbReference type="EMBL" id="MEN2991825.1"/>
    </source>
</evidence>
<dbReference type="RefSeq" id="WP_345936083.1">
    <property type="nucleotide sequence ID" value="NZ_JBBKTV010000020.1"/>
</dbReference>
<comment type="caution">
    <text evidence="2">The sequence shown here is derived from an EMBL/GenBank/DDBJ whole genome shotgun (WGS) entry which is preliminary data.</text>
</comment>
<proteinExistence type="predicted"/>
<evidence type="ECO:0000313" key="3">
    <source>
        <dbReference type="Proteomes" id="UP001413721"/>
    </source>
</evidence>
<dbReference type="Pfam" id="PF19834">
    <property type="entry name" value="DUF6314"/>
    <property type="match status" value="1"/>
</dbReference>
<evidence type="ECO:0000259" key="1">
    <source>
        <dbReference type="Pfam" id="PF19834"/>
    </source>
</evidence>
<dbReference type="Proteomes" id="UP001413721">
    <property type="component" value="Unassembled WGS sequence"/>
</dbReference>